<reference evidence="2" key="1">
    <citation type="submission" date="2023-10" db="EMBL/GenBank/DDBJ databases">
        <authorList>
            <person name="Chen Y."/>
            <person name="Shah S."/>
            <person name="Dougan E. K."/>
            <person name="Thang M."/>
            <person name="Chan C."/>
        </authorList>
    </citation>
    <scope>NUCLEOTIDE SEQUENCE [LARGE SCALE GENOMIC DNA]</scope>
</reference>
<protein>
    <submittedName>
        <fullName evidence="2">Uncharacterized protein</fullName>
    </submittedName>
</protein>
<gene>
    <name evidence="2" type="ORF">PCOR1329_LOCUS5087</name>
</gene>
<sequence>MVHAAPSPAGARALAPAGLRRDGASQALLSPVLRSRASAGGGAHGGGGPSAAAPGAAVAVITSSRRRGPFHQPAHSQRGGLLSRGAHQEVEVDVLSLASAEALLQRSEAGSVLLFVNRATCDSDPGGRRHHLYISFKYRRTIAHHECFWVNLRAAAREPRRLALLAERAHLQAACELQLRFAPALRSWLGAAVQA</sequence>
<evidence type="ECO:0000313" key="3">
    <source>
        <dbReference type="Proteomes" id="UP001189429"/>
    </source>
</evidence>
<accession>A0ABN9PUD2</accession>
<feature type="compositionally biased region" description="Gly residues" evidence="1">
    <location>
        <begin position="39"/>
        <end position="49"/>
    </location>
</feature>
<dbReference type="EMBL" id="CAUYUJ010001335">
    <property type="protein sequence ID" value="CAK0795405.1"/>
    <property type="molecule type" value="Genomic_DNA"/>
</dbReference>
<evidence type="ECO:0000256" key="1">
    <source>
        <dbReference type="SAM" id="MobiDB-lite"/>
    </source>
</evidence>
<name>A0ABN9PUD2_9DINO</name>
<feature type="non-terminal residue" evidence="2">
    <location>
        <position position="195"/>
    </location>
</feature>
<dbReference type="Proteomes" id="UP001189429">
    <property type="component" value="Unassembled WGS sequence"/>
</dbReference>
<feature type="region of interest" description="Disordered" evidence="1">
    <location>
        <begin position="37"/>
        <end position="56"/>
    </location>
</feature>
<comment type="caution">
    <text evidence="2">The sequence shown here is derived from an EMBL/GenBank/DDBJ whole genome shotgun (WGS) entry which is preliminary data.</text>
</comment>
<evidence type="ECO:0000313" key="2">
    <source>
        <dbReference type="EMBL" id="CAK0795405.1"/>
    </source>
</evidence>
<proteinExistence type="predicted"/>
<organism evidence="2 3">
    <name type="scientific">Prorocentrum cordatum</name>
    <dbReference type="NCBI Taxonomy" id="2364126"/>
    <lineage>
        <taxon>Eukaryota</taxon>
        <taxon>Sar</taxon>
        <taxon>Alveolata</taxon>
        <taxon>Dinophyceae</taxon>
        <taxon>Prorocentrales</taxon>
        <taxon>Prorocentraceae</taxon>
        <taxon>Prorocentrum</taxon>
    </lineage>
</organism>
<keyword evidence="3" id="KW-1185">Reference proteome</keyword>